<protein>
    <recommendedName>
        <fullName evidence="5 11">Proline iminopeptidase</fullName>
        <shortName evidence="11">PIP</shortName>
        <ecNumber evidence="4 11">3.4.11.5</ecNumber>
    </recommendedName>
    <alternativeName>
        <fullName evidence="10 11">Prolyl aminopeptidase</fullName>
    </alternativeName>
</protein>
<evidence type="ECO:0000256" key="2">
    <source>
        <dbReference type="ARBA" id="ARBA00004496"/>
    </source>
</evidence>
<dbReference type="PIRSF" id="PIRSF006431">
    <property type="entry name" value="Pept_S33"/>
    <property type="match status" value="1"/>
</dbReference>
<dbReference type="GO" id="GO:0005737">
    <property type="term" value="C:cytoplasm"/>
    <property type="evidence" value="ECO:0007669"/>
    <property type="project" value="UniProtKB-SubCell"/>
</dbReference>
<dbReference type="InterPro" id="IPR000073">
    <property type="entry name" value="AB_hydrolase_1"/>
</dbReference>
<accession>A0A290MV73</accession>
<keyword evidence="9 11" id="KW-0378">Hydrolase</keyword>
<evidence type="ECO:0000256" key="8">
    <source>
        <dbReference type="ARBA" id="ARBA00022670"/>
    </source>
</evidence>
<dbReference type="SUPFAM" id="SSF53474">
    <property type="entry name" value="alpha/beta-Hydrolases"/>
    <property type="match status" value="1"/>
</dbReference>
<evidence type="ECO:0000256" key="9">
    <source>
        <dbReference type="ARBA" id="ARBA00022801"/>
    </source>
</evidence>
<dbReference type="PRINTS" id="PR00111">
    <property type="entry name" value="ABHYDROLASE"/>
</dbReference>
<reference evidence="16" key="1">
    <citation type="submission" date="2017-09" db="EMBL/GenBank/DDBJ databases">
        <title>Genome evolution observed in wild isolates of Caulobacter crescentus.</title>
        <authorList>
            <person name="Ely B."/>
            <person name="Wilson K."/>
            <person name="Scott D."/>
        </authorList>
    </citation>
    <scope>NUCLEOTIDE SEQUENCE [LARGE SCALE GENOMIC DNA]</scope>
    <source>
        <strain evidence="16">CB13b1a</strain>
    </source>
</reference>
<evidence type="ECO:0000256" key="3">
    <source>
        <dbReference type="ARBA" id="ARBA00010088"/>
    </source>
</evidence>
<keyword evidence="6 11" id="KW-0031">Aminopeptidase</keyword>
<dbReference type="GO" id="GO:0004177">
    <property type="term" value="F:aminopeptidase activity"/>
    <property type="evidence" value="ECO:0007669"/>
    <property type="project" value="UniProtKB-UniRule"/>
</dbReference>
<dbReference type="PRINTS" id="PR00793">
    <property type="entry name" value="PROAMNOPTASE"/>
</dbReference>
<evidence type="ECO:0000256" key="5">
    <source>
        <dbReference type="ARBA" id="ARBA00021843"/>
    </source>
</evidence>
<dbReference type="InterPro" id="IPR029058">
    <property type="entry name" value="AB_hydrolase_fold"/>
</dbReference>
<feature type="active site" description="Nucleophile" evidence="12">
    <location>
        <position position="124"/>
    </location>
</feature>
<feature type="active site" evidence="12">
    <location>
        <position position="280"/>
    </location>
</feature>
<name>A0A290MV73_CAUVI</name>
<keyword evidence="8 11" id="KW-0645">Protease</keyword>
<dbReference type="PANTHER" id="PTHR43722:SF1">
    <property type="entry name" value="PROLINE IMINOPEPTIDASE"/>
    <property type="match status" value="1"/>
</dbReference>
<dbReference type="NCBIfam" id="TIGR01249">
    <property type="entry name" value="pro_imino_pep_1"/>
    <property type="match status" value="1"/>
</dbReference>
<evidence type="ECO:0000256" key="7">
    <source>
        <dbReference type="ARBA" id="ARBA00022490"/>
    </source>
</evidence>
<proteinExistence type="inferred from homology"/>
<evidence type="ECO:0000256" key="13">
    <source>
        <dbReference type="RuleBase" id="RU003421"/>
    </source>
</evidence>
<evidence type="ECO:0000256" key="1">
    <source>
        <dbReference type="ARBA" id="ARBA00001585"/>
    </source>
</evidence>
<dbReference type="PANTHER" id="PTHR43722">
    <property type="entry name" value="PROLINE IMINOPEPTIDASE"/>
    <property type="match status" value="1"/>
</dbReference>
<comment type="similarity">
    <text evidence="3 11 13">Belongs to the peptidase S33 family.</text>
</comment>
<evidence type="ECO:0000256" key="12">
    <source>
        <dbReference type="PIRSR" id="PIRSR006431-1"/>
    </source>
</evidence>
<evidence type="ECO:0000313" key="15">
    <source>
        <dbReference type="EMBL" id="ATC32259.1"/>
    </source>
</evidence>
<dbReference type="Proteomes" id="UP000217311">
    <property type="component" value="Chromosome"/>
</dbReference>
<dbReference type="InterPro" id="IPR005944">
    <property type="entry name" value="Pro_iminopeptidase"/>
</dbReference>
<dbReference type="Gene3D" id="3.40.50.1820">
    <property type="entry name" value="alpha/beta hydrolase"/>
    <property type="match status" value="1"/>
</dbReference>
<evidence type="ECO:0000259" key="14">
    <source>
        <dbReference type="Pfam" id="PF00561"/>
    </source>
</evidence>
<sequence length="329" mass="37453">MDRYASAAAMSSVGRRSLFREVEPFSFGWMPTNGPHEIYYEECGNPRGKPCVILHGGPGGAVNPTMRRFFDPAKWRMALFDQRGCGRSRPNASLDDNTTWSLIEDIERLRKHLGVEKWTVFGGSWGSTLALAYAIKHPERVEGLVLRGIFLLTEKELRWFYQDGASMLFPDAWERFLAPIPEDERGDLMSAYHRRLVAPDRRVQLEAAAAWSQWEGDTISLRGPEARPPKFNEEDFAIAFARIESHFFTNKGFFDEDDWILKNIDRIRGIPGWIVQGRFDVVTPLDSAWRLHKAWPEARFEIVWDAGHASTEPGVIDGLVRATEAALVS</sequence>
<evidence type="ECO:0000256" key="6">
    <source>
        <dbReference type="ARBA" id="ARBA00022438"/>
    </source>
</evidence>
<dbReference type="EMBL" id="CP023315">
    <property type="protein sequence ID" value="ATC32259.1"/>
    <property type="molecule type" value="Genomic_DNA"/>
</dbReference>
<feature type="domain" description="AB hydrolase-1" evidence="14">
    <location>
        <begin position="52"/>
        <end position="310"/>
    </location>
</feature>
<dbReference type="RefSeq" id="WP_096051680.1">
    <property type="nucleotide sequence ID" value="NZ_CP023315.3"/>
</dbReference>
<gene>
    <name evidence="15" type="primary">pip</name>
    <name evidence="15" type="ORF">CA606_07785</name>
</gene>
<comment type="catalytic activity">
    <reaction evidence="1 11 13">
        <text>Release of N-terminal proline from a peptide.</text>
        <dbReference type="EC" id="3.4.11.5"/>
    </reaction>
</comment>
<dbReference type="GO" id="GO:0006508">
    <property type="term" value="P:proteolysis"/>
    <property type="evidence" value="ECO:0007669"/>
    <property type="project" value="UniProtKB-KW"/>
</dbReference>
<feature type="active site" description="Proton donor" evidence="12">
    <location>
        <position position="308"/>
    </location>
</feature>
<dbReference type="Pfam" id="PF00561">
    <property type="entry name" value="Abhydrolase_1"/>
    <property type="match status" value="1"/>
</dbReference>
<evidence type="ECO:0000256" key="10">
    <source>
        <dbReference type="ARBA" id="ARBA00029605"/>
    </source>
</evidence>
<evidence type="ECO:0000256" key="11">
    <source>
        <dbReference type="PIRNR" id="PIRNR006431"/>
    </source>
</evidence>
<organism evidence="15 16">
    <name type="scientific">Caulobacter vibrioides</name>
    <name type="common">Caulobacter crescentus</name>
    <dbReference type="NCBI Taxonomy" id="155892"/>
    <lineage>
        <taxon>Bacteria</taxon>
        <taxon>Pseudomonadati</taxon>
        <taxon>Pseudomonadota</taxon>
        <taxon>Alphaproteobacteria</taxon>
        <taxon>Caulobacterales</taxon>
        <taxon>Caulobacteraceae</taxon>
        <taxon>Caulobacter</taxon>
    </lineage>
</organism>
<dbReference type="InterPro" id="IPR002410">
    <property type="entry name" value="Peptidase_S33"/>
</dbReference>
<comment type="subcellular location">
    <subcellularLocation>
        <location evidence="2 11">Cytoplasm</location>
    </subcellularLocation>
</comment>
<keyword evidence="7 11" id="KW-0963">Cytoplasm</keyword>
<evidence type="ECO:0000256" key="4">
    <source>
        <dbReference type="ARBA" id="ARBA00012568"/>
    </source>
</evidence>
<dbReference type="EC" id="3.4.11.5" evidence="4 11"/>
<dbReference type="AlphaFoldDB" id="A0A290MV73"/>
<evidence type="ECO:0000313" key="16">
    <source>
        <dbReference type="Proteomes" id="UP000217311"/>
    </source>
</evidence>